<evidence type="ECO:0000256" key="3">
    <source>
        <dbReference type="ARBA" id="ARBA00022475"/>
    </source>
</evidence>
<name>A0A229US99_9BACL</name>
<dbReference type="InterPro" id="IPR051393">
    <property type="entry name" value="ABC_transporter_permease"/>
</dbReference>
<dbReference type="AlphaFoldDB" id="A0A229US99"/>
<evidence type="ECO:0000256" key="5">
    <source>
        <dbReference type="ARBA" id="ARBA00022989"/>
    </source>
</evidence>
<dbReference type="GO" id="GO:0005886">
    <property type="term" value="C:plasma membrane"/>
    <property type="evidence" value="ECO:0007669"/>
    <property type="project" value="UniProtKB-SubCell"/>
</dbReference>
<feature type="transmembrane region" description="Helical" evidence="7">
    <location>
        <begin position="251"/>
        <end position="271"/>
    </location>
</feature>
<evidence type="ECO:0000313" key="10">
    <source>
        <dbReference type="Proteomes" id="UP000215509"/>
    </source>
</evidence>
<proteinExistence type="inferred from homology"/>
<dbReference type="Proteomes" id="UP000215509">
    <property type="component" value="Unassembled WGS sequence"/>
</dbReference>
<keyword evidence="2 7" id="KW-0813">Transport</keyword>
<dbReference type="PANTHER" id="PTHR30193">
    <property type="entry name" value="ABC TRANSPORTER PERMEASE PROTEIN"/>
    <property type="match status" value="1"/>
</dbReference>
<dbReference type="EMBL" id="NMQW01000018">
    <property type="protein sequence ID" value="OXM85789.1"/>
    <property type="molecule type" value="Genomic_DNA"/>
</dbReference>
<dbReference type="PANTHER" id="PTHR30193:SF37">
    <property type="entry name" value="INNER MEMBRANE ABC TRANSPORTER PERMEASE PROTEIN YCJO"/>
    <property type="match status" value="1"/>
</dbReference>
<keyword evidence="3" id="KW-1003">Cell membrane</keyword>
<reference evidence="9 10" key="1">
    <citation type="submission" date="2017-07" db="EMBL/GenBank/DDBJ databases">
        <title>Genome sequencing and assembly of Paenibacillus rigui.</title>
        <authorList>
            <person name="Mayilraj S."/>
        </authorList>
    </citation>
    <scope>NUCLEOTIDE SEQUENCE [LARGE SCALE GENOMIC DNA]</scope>
    <source>
        <strain evidence="9 10">JCM 16352</strain>
    </source>
</reference>
<keyword evidence="4 7" id="KW-0812">Transmembrane</keyword>
<dbReference type="InterPro" id="IPR000515">
    <property type="entry name" value="MetI-like"/>
</dbReference>
<keyword evidence="5 7" id="KW-1133">Transmembrane helix</keyword>
<comment type="caution">
    <text evidence="9">The sequence shown here is derived from an EMBL/GenBank/DDBJ whole genome shotgun (WGS) entry which is preliminary data.</text>
</comment>
<keyword evidence="10" id="KW-1185">Reference proteome</keyword>
<feature type="transmembrane region" description="Helical" evidence="7">
    <location>
        <begin position="145"/>
        <end position="170"/>
    </location>
</feature>
<keyword evidence="6 7" id="KW-0472">Membrane</keyword>
<evidence type="ECO:0000256" key="1">
    <source>
        <dbReference type="ARBA" id="ARBA00004651"/>
    </source>
</evidence>
<evidence type="ECO:0000256" key="7">
    <source>
        <dbReference type="RuleBase" id="RU363032"/>
    </source>
</evidence>
<dbReference type="GO" id="GO:0055085">
    <property type="term" value="P:transmembrane transport"/>
    <property type="evidence" value="ECO:0007669"/>
    <property type="project" value="InterPro"/>
</dbReference>
<comment type="subcellular location">
    <subcellularLocation>
        <location evidence="1 7">Cell membrane</location>
        <topology evidence="1 7">Multi-pass membrane protein</topology>
    </subcellularLocation>
</comment>
<protein>
    <submittedName>
        <fullName evidence="9">ABC transporter permease</fullName>
    </submittedName>
</protein>
<feature type="transmembrane region" description="Helical" evidence="7">
    <location>
        <begin position="191"/>
        <end position="213"/>
    </location>
</feature>
<evidence type="ECO:0000313" key="9">
    <source>
        <dbReference type="EMBL" id="OXM85789.1"/>
    </source>
</evidence>
<gene>
    <name evidence="9" type="ORF">CF651_13690</name>
</gene>
<feature type="transmembrane region" description="Helical" evidence="7">
    <location>
        <begin position="62"/>
        <end position="84"/>
    </location>
</feature>
<accession>A0A229US99</accession>
<feature type="transmembrane region" description="Helical" evidence="7">
    <location>
        <begin position="96"/>
        <end position="115"/>
    </location>
</feature>
<evidence type="ECO:0000256" key="4">
    <source>
        <dbReference type="ARBA" id="ARBA00022692"/>
    </source>
</evidence>
<dbReference type="SUPFAM" id="SSF161098">
    <property type="entry name" value="MetI-like"/>
    <property type="match status" value="1"/>
</dbReference>
<dbReference type="CDD" id="cd06261">
    <property type="entry name" value="TM_PBP2"/>
    <property type="match status" value="1"/>
</dbReference>
<organism evidence="9 10">
    <name type="scientific">Paenibacillus rigui</name>
    <dbReference type="NCBI Taxonomy" id="554312"/>
    <lineage>
        <taxon>Bacteria</taxon>
        <taxon>Bacillati</taxon>
        <taxon>Bacillota</taxon>
        <taxon>Bacilli</taxon>
        <taxon>Bacillales</taxon>
        <taxon>Paenibacillaceae</taxon>
        <taxon>Paenibacillus</taxon>
    </lineage>
</organism>
<dbReference type="Gene3D" id="1.10.3720.10">
    <property type="entry name" value="MetI-like"/>
    <property type="match status" value="1"/>
</dbReference>
<evidence type="ECO:0000256" key="6">
    <source>
        <dbReference type="ARBA" id="ARBA00023136"/>
    </source>
</evidence>
<dbReference type="InterPro" id="IPR035906">
    <property type="entry name" value="MetI-like_sf"/>
</dbReference>
<evidence type="ECO:0000256" key="2">
    <source>
        <dbReference type="ARBA" id="ARBA00022448"/>
    </source>
</evidence>
<dbReference type="Pfam" id="PF00528">
    <property type="entry name" value="BPD_transp_1"/>
    <property type="match status" value="1"/>
</dbReference>
<evidence type="ECO:0000259" key="8">
    <source>
        <dbReference type="PROSITE" id="PS50928"/>
    </source>
</evidence>
<feature type="transmembrane region" description="Helical" evidence="7">
    <location>
        <begin position="7"/>
        <end position="29"/>
    </location>
</feature>
<comment type="similarity">
    <text evidence="7">Belongs to the binding-protein-dependent transport system permease family.</text>
</comment>
<sequence>MFVLPGLLMYLLFFVYPTINGLVLSFTNWEGISPDWKWVGLDNYKKMITNDVIFHTAILNNLKFMFCVVLFQTAFSLILALLLLKNSKANIFLRALYFFPTIISSISVAFIWSFVLNPNVGALNVILGKVGMENLAMNWLGNPSLAMYSIAFVQIWAHTGQMLVIFVAGLQSIPGELYEAVYLDGATRWQAFKNVTWPMVAPAATIVVAYTTIQSFKAFDLIFAMTGGGPMNSTEILSTYIYHTAFQNSEFGYAATQSMAFMAIIALITFIQFKLLKGNRAA</sequence>
<feature type="domain" description="ABC transmembrane type-1" evidence="8">
    <location>
        <begin position="58"/>
        <end position="272"/>
    </location>
</feature>
<dbReference type="PROSITE" id="PS50928">
    <property type="entry name" value="ABC_TM1"/>
    <property type="match status" value="1"/>
</dbReference>
<dbReference type="OrthoDB" id="5174895at2"/>